<evidence type="ECO:0000313" key="2">
    <source>
        <dbReference type="Proteomes" id="UP000000653"/>
    </source>
</evidence>
<organism evidence="1 2">
    <name type="scientific">Pseudomonas aeruginosa (strain UCBPP-PA14)</name>
    <dbReference type="NCBI Taxonomy" id="208963"/>
    <lineage>
        <taxon>Bacteria</taxon>
        <taxon>Pseudomonadati</taxon>
        <taxon>Pseudomonadota</taxon>
        <taxon>Gammaproteobacteria</taxon>
        <taxon>Pseudomonadales</taxon>
        <taxon>Pseudomonadaceae</taxon>
        <taxon>Pseudomonas</taxon>
    </lineage>
</organism>
<name>A0A0H2Z7I5_PSEAB</name>
<sequence length="223" mass="23804">MTGLSTAKATLHWKPLTFTQREACMKIILIGASGTLGKGIDKELGERHEIVRVGHSSGDFQVDISDADSIRALFEKTGRFDALVAAVGKVHFGALEEMGEAQYQLGLRDKLMGQVNLVLLGREYANDGGSFTLTSGVLAEQPIRFGSSASMVNCAVEGFVRGAALELPRGLRINAVSPTVVSEALPGYAPYFRGFKPVPAADAALGYARSVEGAQTGLVYRIW</sequence>
<dbReference type="InterPro" id="IPR002347">
    <property type="entry name" value="SDR_fam"/>
</dbReference>
<gene>
    <name evidence="1" type="ordered locus">PA14_50610</name>
</gene>
<dbReference type="PRINTS" id="PR00081">
    <property type="entry name" value="GDHRDH"/>
</dbReference>
<dbReference type="HOGENOM" id="CLU_091006_0_0_6"/>
<dbReference type="KEGG" id="pau:PA14_50610"/>
<dbReference type="AlphaFoldDB" id="A0A0H2Z7I5"/>
<proteinExistence type="predicted"/>
<dbReference type="GO" id="GO:0016491">
    <property type="term" value="F:oxidoreductase activity"/>
    <property type="evidence" value="ECO:0007669"/>
    <property type="project" value="UniProtKB-KW"/>
</dbReference>
<evidence type="ECO:0000313" key="1">
    <source>
        <dbReference type="EMBL" id="ABJ10231.1"/>
    </source>
</evidence>
<dbReference type="Pfam" id="PF13561">
    <property type="entry name" value="adh_short_C2"/>
    <property type="match status" value="1"/>
</dbReference>
<accession>A0A0H2Z7I5</accession>
<protein>
    <submittedName>
        <fullName evidence="1">Probable short-chain dehydrogenase</fullName>
    </submittedName>
</protein>
<dbReference type="CDD" id="cd11731">
    <property type="entry name" value="Lin1944_like_SDR_c"/>
    <property type="match status" value="1"/>
</dbReference>
<dbReference type="Gene3D" id="3.40.50.720">
    <property type="entry name" value="NAD(P)-binding Rossmann-like Domain"/>
    <property type="match status" value="1"/>
</dbReference>
<dbReference type="InterPro" id="IPR036291">
    <property type="entry name" value="NAD(P)-bd_dom_sf"/>
</dbReference>
<dbReference type="Proteomes" id="UP000000653">
    <property type="component" value="Chromosome"/>
</dbReference>
<reference evidence="1 2" key="1">
    <citation type="journal article" date="2006" name="Genome Biol.">
        <title>Genomic analysis reveals that Pseudomonas aeruginosa virulence is combinatorial.</title>
        <authorList>
            <person name="Lee D.G."/>
            <person name="Urbach J.M."/>
            <person name="Wu G."/>
            <person name="Liberati N.T."/>
            <person name="Feinbaum R.L."/>
            <person name="Miyata S."/>
            <person name="Diggins L.T."/>
            <person name="He J."/>
            <person name="Saucier M."/>
            <person name="Deziel E."/>
            <person name="Friedman L."/>
            <person name="Li L."/>
            <person name="Grills G."/>
            <person name="Montgomery K."/>
            <person name="Kucherlapati R."/>
            <person name="Rahme L.G."/>
            <person name="Ausubel F.M."/>
        </authorList>
    </citation>
    <scope>NUCLEOTIDE SEQUENCE [LARGE SCALE GENOMIC DNA]</scope>
    <source>
        <strain evidence="1 2">UCBPP-PA14</strain>
    </source>
</reference>
<dbReference type="EMBL" id="CP000438">
    <property type="protein sequence ID" value="ABJ10231.1"/>
    <property type="molecule type" value="Genomic_DNA"/>
</dbReference>
<dbReference type="SUPFAM" id="SSF51735">
    <property type="entry name" value="NAD(P)-binding Rossmann-fold domains"/>
    <property type="match status" value="1"/>
</dbReference>
<dbReference type="NCBIfam" id="NF005754">
    <property type="entry name" value="PRK07578.1"/>
    <property type="match status" value="1"/>
</dbReference>